<keyword evidence="1" id="KW-1133">Transmembrane helix</keyword>
<dbReference type="Proteomes" id="UP000613208">
    <property type="component" value="Unassembled WGS sequence"/>
</dbReference>
<sequence length="470" mass="51885">MEKLKNLFRTKNTKKGSYSIAVTAVVIAIIFVLNLFVRQLPENIRQIDISDTSIYEISSTTKKLVKNLDYDIKLYVLADKSETDDRIKNFISKYAGQSDKISVEWIDPVLHPSTLTKYSAEENSIVVSCAKTDRQTTVSFDDILAGSSSYYGTTSAATSFDGDGQLTSALNYVTSSKEYKAYYTTGHGETDLSTSVTDLMEKSRVSSEVLNLLSSTSIPDDCDLLIMNGPTSDLTDDEIKVLQNYMNNGGKIICLLAYTDKSMSHLYGFLKDYGMTVSDGYIADTERCYQGNYYYLIPNVTASGDMASGMTSNSVLLVNSKGLTVSDPDDDSITTESFMTTSKNGYDITEKGQTQGTYTLGATAEQTVSVKNKDGDEEDTESRLTVYGSNMLIDEQLTSSFSNLENLTLFMNSVTSSLDDADNISIASKSLEVTYNSIAYPGFFSILIIFVIPLALLAGGFIIWFRRRRR</sequence>
<gene>
    <name evidence="4" type="ORF">ANBU17_17230</name>
</gene>
<accession>A0A916QA22</accession>
<evidence type="ECO:0000259" key="2">
    <source>
        <dbReference type="Pfam" id="PF09822"/>
    </source>
</evidence>
<keyword evidence="1" id="KW-0812">Transmembrane</keyword>
<feature type="transmembrane region" description="Helical" evidence="1">
    <location>
        <begin position="438"/>
        <end position="465"/>
    </location>
</feature>
<evidence type="ECO:0008006" key="6">
    <source>
        <dbReference type="Google" id="ProtNLM"/>
    </source>
</evidence>
<dbReference type="EMBL" id="BLYI01000036">
    <property type="protein sequence ID" value="GFO85376.1"/>
    <property type="molecule type" value="Genomic_DNA"/>
</dbReference>
<dbReference type="InterPro" id="IPR055396">
    <property type="entry name" value="DUF7088"/>
</dbReference>
<comment type="caution">
    <text evidence="4">The sequence shown here is derived from an EMBL/GenBank/DDBJ whole genome shotgun (WGS) entry which is preliminary data.</text>
</comment>
<protein>
    <recommendedName>
        <fullName evidence="6">ABC-type uncharacterized transport system domain-containing protein</fullName>
    </recommendedName>
</protein>
<feature type="domain" description="ABC-type uncharacterised transport system" evidence="2">
    <location>
        <begin position="184"/>
        <end position="397"/>
    </location>
</feature>
<evidence type="ECO:0000313" key="4">
    <source>
        <dbReference type="EMBL" id="GFO85376.1"/>
    </source>
</evidence>
<dbReference type="SUPFAM" id="SSF52317">
    <property type="entry name" value="Class I glutamine amidotransferase-like"/>
    <property type="match status" value="1"/>
</dbReference>
<feature type="domain" description="DUF7088" evidence="3">
    <location>
        <begin position="53"/>
        <end position="137"/>
    </location>
</feature>
<feature type="transmembrane region" description="Helical" evidence="1">
    <location>
        <begin position="20"/>
        <end position="37"/>
    </location>
</feature>
<reference evidence="4" key="1">
    <citation type="submission" date="2020-06" db="EMBL/GenBank/DDBJ databases">
        <title>Characterization of fructooligosaccharide metabolism and fructooligosaccharide-degrading enzymes in human commensal butyrate producers.</title>
        <authorList>
            <person name="Tanno H."/>
            <person name="Fujii T."/>
            <person name="Hirano K."/>
            <person name="Maeno S."/>
            <person name="Tonozuka T."/>
            <person name="Sakamoto M."/>
            <person name="Ohkuma M."/>
            <person name="Tochio T."/>
            <person name="Endo A."/>
        </authorList>
    </citation>
    <scope>NUCLEOTIDE SEQUENCE</scope>
    <source>
        <strain evidence="4">JCM 17466</strain>
    </source>
</reference>
<dbReference type="RefSeq" id="WP_201311085.1">
    <property type="nucleotide sequence ID" value="NZ_BLYI01000036.1"/>
</dbReference>
<dbReference type="Pfam" id="PF09822">
    <property type="entry name" value="ABC_transp_aux"/>
    <property type="match status" value="1"/>
</dbReference>
<keyword evidence="5" id="KW-1185">Reference proteome</keyword>
<keyword evidence="1" id="KW-0472">Membrane</keyword>
<dbReference type="InterPro" id="IPR029062">
    <property type="entry name" value="Class_I_gatase-like"/>
</dbReference>
<name>A0A916QA22_9FIRM</name>
<evidence type="ECO:0000256" key="1">
    <source>
        <dbReference type="SAM" id="Phobius"/>
    </source>
</evidence>
<dbReference type="AlphaFoldDB" id="A0A916QA22"/>
<evidence type="ECO:0000313" key="5">
    <source>
        <dbReference type="Proteomes" id="UP000613208"/>
    </source>
</evidence>
<dbReference type="Pfam" id="PF23357">
    <property type="entry name" value="DUF7088"/>
    <property type="match status" value="1"/>
</dbReference>
<proteinExistence type="predicted"/>
<organism evidence="4 5">
    <name type="scientific">Anaerostipes butyraticus</name>
    <dbReference type="NCBI Taxonomy" id="645466"/>
    <lineage>
        <taxon>Bacteria</taxon>
        <taxon>Bacillati</taxon>
        <taxon>Bacillota</taxon>
        <taxon>Clostridia</taxon>
        <taxon>Lachnospirales</taxon>
        <taxon>Lachnospiraceae</taxon>
        <taxon>Anaerostipes</taxon>
    </lineage>
</organism>
<evidence type="ECO:0000259" key="3">
    <source>
        <dbReference type="Pfam" id="PF23357"/>
    </source>
</evidence>
<dbReference type="InterPro" id="IPR019196">
    <property type="entry name" value="ABC_transp_unknown"/>
</dbReference>